<organism evidence="1 2">
    <name type="scientific">Chitinophaga arvensicola</name>
    <dbReference type="NCBI Taxonomy" id="29529"/>
    <lineage>
        <taxon>Bacteria</taxon>
        <taxon>Pseudomonadati</taxon>
        <taxon>Bacteroidota</taxon>
        <taxon>Chitinophagia</taxon>
        <taxon>Chitinophagales</taxon>
        <taxon>Chitinophagaceae</taxon>
        <taxon>Chitinophaga</taxon>
    </lineage>
</organism>
<accession>A0A1I0S7I7</accession>
<protein>
    <submittedName>
        <fullName evidence="1">Uncharacterized protein</fullName>
    </submittedName>
</protein>
<dbReference type="Proteomes" id="UP000199310">
    <property type="component" value="Unassembled WGS sequence"/>
</dbReference>
<dbReference type="EMBL" id="FOJG01000002">
    <property type="protein sequence ID" value="SEW51579.1"/>
    <property type="molecule type" value="Genomic_DNA"/>
</dbReference>
<reference evidence="2" key="1">
    <citation type="submission" date="2016-10" db="EMBL/GenBank/DDBJ databases">
        <authorList>
            <person name="Varghese N."/>
            <person name="Submissions S."/>
        </authorList>
    </citation>
    <scope>NUCLEOTIDE SEQUENCE [LARGE SCALE GENOMIC DNA]</scope>
    <source>
        <strain evidence="2">DSM 3695</strain>
    </source>
</reference>
<gene>
    <name evidence="1" type="ORF">SAMN04488122_4337</name>
</gene>
<evidence type="ECO:0000313" key="2">
    <source>
        <dbReference type="Proteomes" id="UP000199310"/>
    </source>
</evidence>
<sequence>MYKFEYGKRKYITVQFEKADLNGTSPQGWYILLCDVTKKNEVGIYPLITLNNDDGSFQPPFCIGDFNKDGNLEFAQWERTAGDDTILSYLLRDGECMKQPYFIKLFEESRGVYYINNEISKWYFPIK</sequence>
<evidence type="ECO:0000313" key="1">
    <source>
        <dbReference type="EMBL" id="SEW51579.1"/>
    </source>
</evidence>
<dbReference type="AlphaFoldDB" id="A0A1I0S7I7"/>
<name>A0A1I0S7I7_9BACT</name>
<proteinExistence type="predicted"/>
<keyword evidence="2" id="KW-1185">Reference proteome</keyword>